<protein>
    <submittedName>
        <fullName evidence="2">Uncharacterized protein</fullName>
    </submittedName>
</protein>
<gene>
    <name evidence="2" type="ORF">EZV62_006565</name>
</gene>
<dbReference type="EMBL" id="VAHF01000003">
    <property type="protein sequence ID" value="TXG65290.1"/>
    <property type="molecule type" value="Genomic_DNA"/>
</dbReference>
<evidence type="ECO:0000256" key="1">
    <source>
        <dbReference type="SAM" id="Coils"/>
    </source>
</evidence>
<name>A0A5C7I7I1_9ROSI</name>
<keyword evidence="1" id="KW-0175">Coiled coil</keyword>
<proteinExistence type="predicted"/>
<accession>A0A5C7I7I1</accession>
<evidence type="ECO:0000313" key="2">
    <source>
        <dbReference type="EMBL" id="TXG65290.1"/>
    </source>
</evidence>
<organism evidence="2 3">
    <name type="scientific">Acer yangbiense</name>
    <dbReference type="NCBI Taxonomy" id="1000413"/>
    <lineage>
        <taxon>Eukaryota</taxon>
        <taxon>Viridiplantae</taxon>
        <taxon>Streptophyta</taxon>
        <taxon>Embryophyta</taxon>
        <taxon>Tracheophyta</taxon>
        <taxon>Spermatophyta</taxon>
        <taxon>Magnoliopsida</taxon>
        <taxon>eudicotyledons</taxon>
        <taxon>Gunneridae</taxon>
        <taxon>Pentapetalae</taxon>
        <taxon>rosids</taxon>
        <taxon>malvids</taxon>
        <taxon>Sapindales</taxon>
        <taxon>Sapindaceae</taxon>
        <taxon>Hippocastanoideae</taxon>
        <taxon>Acereae</taxon>
        <taxon>Acer</taxon>
    </lineage>
</organism>
<feature type="coiled-coil region" evidence="1">
    <location>
        <begin position="65"/>
        <end position="102"/>
    </location>
</feature>
<reference evidence="3" key="1">
    <citation type="journal article" date="2019" name="Gigascience">
        <title>De novo genome assembly of the endangered Acer yangbiense, a plant species with extremely small populations endemic to Yunnan Province, China.</title>
        <authorList>
            <person name="Yang J."/>
            <person name="Wariss H.M."/>
            <person name="Tao L."/>
            <person name="Zhang R."/>
            <person name="Yun Q."/>
            <person name="Hollingsworth P."/>
            <person name="Dao Z."/>
            <person name="Luo G."/>
            <person name="Guo H."/>
            <person name="Ma Y."/>
            <person name="Sun W."/>
        </authorList>
    </citation>
    <scope>NUCLEOTIDE SEQUENCE [LARGE SCALE GENOMIC DNA]</scope>
    <source>
        <strain evidence="3">cv. Malutang</strain>
    </source>
</reference>
<comment type="caution">
    <text evidence="2">The sequence shown here is derived from an EMBL/GenBank/DDBJ whole genome shotgun (WGS) entry which is preliminary data.</text>
</comment>
<evidence type="ECO:0000313" key="3">
    <source>
        <dbReference type="Proteomes" id="UP000323000"/>
    </source>
</evidence>
<sequence>MEDKRRNKEQFESQLENLGSIREMQLKESEISGRIIGLQKKIQYAEIEKVNYGSLLEFLLEYEQKRDVESRMKKLESTLHALKNELKQVDKNKVELQNMNRSAN</sequence>
<keyword evidence="3" id="KW-1185">Reference proteome</keyword>
<dbReference type="AlphaFoldDB" id="A0A5C7I7I1"/>
<dbReference type="OrthoDB" id="5575062at2759"/>
<dbReference type="Proteomes" id="UP000323000">
    <property type="component" value="Chromosome 3"/>
</dbReference>